<protein>
    <submittedName>
        <fullName evidence="2">SoxR reducing system RseC family protein</fullName>
    </submittedName>
</protein>
<keyword evidence="1" id="KW-0812">Transmembrane</keyword>
<evidence type="ECO:0000256" key="1">
    <source>
        <dbReference type="SAM" id="Phobius"/>
    </source>
</evidence>
<organism evidence="2 3">
    <name type="scientific">Aedoeadaptatus acetigenes</name>
    <dbReference type="NCBI Taxonomy" id="2981723"/>
    <lineage>
        <taxon>Bacteria</taxon>
        <taxon>Bacillati</taxon>
        <taxon>Bacillota</taxon>
        <taxon>Tissierellia</taxon>
        <taxon>Tissierellales</taxon>
        <taxon>Peptoniphilaceae</taxon>
        <taxon>Aedoeadaptatus</taxon>
    </lineage>
</organism>
<evidence type="ECO:0000313" key="3">
    <source>
        <dbReference type="Proteomes" id="UP001481872"/>
    </source>
</evidence>
<evidence type="ECO:0000313" key="2">
    <source>
        <dbReference type="EMBL" id="MEQ3353125.1"/>
    </source>
</evidence>
<gene>
    <name evidence="2" type="ORF">AAA081_02245</name>
</gene>
<keyword evidence="1" id="KW-0472">Membrane</keyword>
<feature type="transmembrane region" description="Helical" evidence="1">
    <location>
        <begin position="102"/>
        <end position="119"/>
    </location>
</feature>
<dbReference type="PANTHER" id="PTHR35867">
    <property type="entry name" value="PROTEIN RSEC"/>
    <property type="match status" value="1"/>
</dbReference>
<feature type="transmembrane region" description="Helical" evidence="1">
    <location>
        <begin position="74"/>
        <end position="93"/>
    </location>
</feature>
<reference evidence="2 3" key="1">
    <citation type="submission" date="2024-04" db="EMBL/GenBank/DDBJ databases">
        <title>Human intestinal bacterial collection.</title>
        <authorList>
            <person name="Pauvert C."/>
            <person name="Hitch T.C.A."/>
            <person name="Clavel T."/>
        </authorList>
    </citation>
    <scope>NUCLEOTIDE SEQUENCE [LARGE SCALE GENOMIC DNA]</scope>
    <source>
        <strain evidence="2 3">CLA-SR-H026</strain>
    </source>
</reference>
<sequence>MIQIGHILSVKDGFAYMEVSRKGACGSACAVCESTACESKSEFISVPNELNAEEGDSVELFVNDNFVLHSIYKLYGIPLIAFLLAIGLGQFILPDPMERRDLYIFIFGALSLVVSYFILRTVDKKHANEARPKMVRIL</sequence>
<comment type="caution">
    <text evidence="2">The sequence shown here is derived from an EMBL/GenBank/DDBJ whole genome shotgun (WGS) entry which is preliminary data.</text>
</comment>
<dbReference type="Proteomes" id="UP001481872">
    <property type="component" value="Unassembled WGS sequence"/>
</dbReference>
<dbReference type="InterPro" id="IPR007359">
    <property type="entry name" value="SigmaE_reg_RseC_MucC"/>
</dbReference>
<name>A0ABV1J578_9FIRM</name>
<accession>A0ABV1J578</accession>
<keyword evidence="1" id="KW-1133">Transmembrane helix</keyword>
<dbReference type="PANTHER" id="PTHR35867:SF1">
    <property type="entry name" value="PROTEIN RSEC"/>
    <property type="match status" value="1"/>
</dbReference>
<dbReference type="Pfam" id="PF04246">
    <property type="entry name" value="RseC_MucC"/>
    <property type="match status" value="1"/>
</dbReference>
<dbReference type="RefSeq" id="WP_148472947.1">
    <property type="nucleotide sequence ID" value="NZ_JAOQJD010000005.1"/>
</dbReference>
<keyword evidence="3" id="KW-1185">Reference proteome</keyword>
<proteinExistence type="predicted"/>
<dbReference type="EMBL" id="JBBNPS010000004">
    <property type="protein sequence ID" value="MEQ3353125.1"/>
    <property type="molecule type" value="Genomic_DNA"/>
</dbReference>